<accession>A0A437LVI5</accession>
<name>A0A437LVI5_9SPHN</name>
<evidence type="ECO:0000313" key="4">
    <source>
        <dbReference type="Proteomes" id="UP000282971"/>
    </source>
</evidence>
<comment type="caution">
    <text evidence="3">The sequence shown here is derived from an EMBL/GenBank/DDBJ whole genome shotgun (WGS) entry which is preliminary data.</text>
</comment>
<sequence length="177" mass="17687">MNPSLPTALMLALTLGACSSPAPNGDQSRADNVAEAESGNTALNEAEPTIGGDGSEIVLSSLSSADITKAKLRGELGCSFASADGGTLLIAKGHVGSDDPAFGIVKVGDYVEQVATPGGYDHMIDGATFGGKGKTIRIALTGPAIGSGESPPRPATLTYDRADGAQRGIAGQWTCGP</sequence>
<evidence type="ECO:0000256" key="2">
    <source>
        <dbReference type="SAM" id="SignalP"/>
    </source>
</evidence>
<protein>
    <submittedName>
        <fullName evidence="3">Uncharacterized protein</fullName>
    </submittedName>
</protein>
<evidence type="ECO:0000256" key="1">
    <source>
        <dbReference type="SAM" id="MobiDB-lite"/>
    </source>
</evidence>
<feature type="region of interest" description="Disordered" evidence="1">
    <location>
        <begin position="21"/>
        <end position="50"/>
    </location>
</feature>
<feature type="chain" id="PRO_5019475645" evidence="2">
    <location>
        <begin position="25"/>
        <end position="177"/>
    </location>
</feature>
<dbReference type="AlphaFoldDB" id="A0A437LVI5"/>
<dbReference type="RefSeq" id="WP_127746412.1">
    <property type="nucleotide sequence ID" value="NZ_SACN01000005.1"/>
</dbReference>
<gene>
    <name evidence="3" type="ORF">EOD43_21715</name>
</gene>
<dbReference type="EMBL" id="SACN01000005">
    <property type="protein sequence ID" value="RVT89388.1"/>
    <property type="molecule type" value="Genomic_DNA"/>
</dbReference>
<reference evidence="3 4" key="1">
    <citation type="submission" date="2019-01" db="EMBL/GenBank/DDBJ databases">
        <authorList>
            <person name="Chen W.-M."/>
        </authorList>
    </citation>
    <scope>NUCLEOTIDE SEQUENCE [LARGE SCALE GENOMIC DNA]</scope>
    <source>
        <strain evidence="3 4">CCP-7</strain>
    </source>
</reference>
<evidence type="ECO:0000313" key="3">
    <source>
        <dbReference type="EMBL" id="RVT89388.1"/>
    </source>
</evidence>
<dbReference type="OrthoDB" id="7190642at2"/>
<feature type="signal peptide" evidence="2">
    <location>
        <begin position="1"/>
        <end position="24"/>
    </location>
</feature>
<keyword evidence="2" id="KW-0732">Signal</keyword>
<keyword evidence="4" id="KW-1185">Reference proteome</keyword>
<proteinExistence type="predicted"/>
<organism evidence="3 4">
    <name type="scientific">Sphingomonas crocodyli</name>
    <dbReference type="NCBI Taxonomy" id="1979270"/>
    <lineage>
        <taxon>Bacteria</taxon>
        <taxon>Pseudomonadati</taxon>
        <taxon>Pseudomonadota</taxon>
        <taxon>Alphaproteobacteria</taxon>
        <taxon>Sphingomonadales</taxon>
        <taxon>Sphingomonadaceae</taxon>
        <taxon>Sphingomonas</taxon>
    </lineage>
</organism>
<dbReference type="Proteomes" id="UP000282971">
    <property type="component" value="Unassembled WGS sequence"/>
</dbReference>